<evidence type="ECO:0000313" key="1">
    <source>
        <dbReference type="EMBL" id="CAG6682979.1"/>
    </source>
</evidence>
<dbReference type="EMBL" id="HBUF01261337">
    <property type="protein sequence ID" value="CAG6682979.1"/>
    <property type="molecule type" value="Transcribed_RNA"/>
</dbReference>
<sequence length="117" mass="13505">MVARKHRLHIELPQFDASGCTHGTLLPTTIAQSPKKYLSKKTQLRNVDVVKQDATMECRLPKRLQIKDVVQQDPTMEYRIAKSLRIKTLVQQFGTVECRIAKRLRLKTKKSSTTSWN</sequence>
<accession>A0A8D8TAZ9</accession>
<reference evidence="1" key="1">
    <citation type="submission" date="2021-05" db="EMBL/GenBank/DDBJ databases">
        <authorList>
            <person name="Alioto T."/>
            <person name="Alioto T."/>
            <person name="Gomez Garrido J."/>
        </authorList>
    </citation>
    <scope>NUCLEOTIDE SEQUENCE</scope>
</reference>
<protein>
    <submittedName>
        <fullName evidence="1">Uncharacterized protein</fullName>
    </submittedName>
</protein>
<dbReference type="AlphaFoldDB" id="A0A8D8TAZ9"/>
<proteinExistence type="predicted"/>
<organism evidence="1">
    <name type="scientific">Cacopsylla melanoneura</name>
    <dbReference type="NCBI Taxonomy" id="428564"/>
    <lineage>
        <taxon>Eukaryota</taxon>
        <taxon>Metazoa</taxon>
        <taxon>Ecdysozoa</taxon>
        <taxon>Arthropoda</taxon>
        <taxon>Hexapoda</taxon>
        <taxon>Insecta</taxon>
        <taxon>Pterygota</taxon>
        <taxon>Neoptera</taxon>
        <taxon>Paraneoptera</taxon>
        <taxon>Hemiptera</taxon>
        <taxon>Sternorrhyncha</taxon>
        <taxon>Psylloidea</taxon>
        <taxon>Psyllidae</taxon>
        <taxon>Psyllinae</taxon>
        <taxon>Cacopsylla</taxon>
    </lineage>
</organism>
<name>A0A8D8TAZ9_9HEMI</name>